<evidence type="ECO:0000259" key="10">
    <source>
        <dbReference type="PROSITE" id="PS51194"/>
    </source>
</evidence>
<dbReference type="Pfam" id="PF00270">
    <property type="entry name" value="DEAD"/>
    <property type="match status" value="2"/>
</dbReference>
<keyword evidence="2 6" id="KW-0378">Hydrolase</keyword>
<comment type="similarity">
    <text evidence="6">Belongs to the DEAD box helicase family.</text>
</comment>
<feature type="compositionally biased region" description="Polar residues" evidence="8">
    <location>
        <begin position="36"/>
        <end position="48"/>
    </location>
</feature>
<evidence type="ECO:0000256" key="4">
    <source>
        <dbReference type="ARBA" id="ARBA00022840"/>
    </source>
</evidence>
<evidence type="ECO:0000256" key="6">
    <source>
        <dbReference type="RuleBase" id="RU000492"/>
    </source>
</evidence>
<feature type="region of interest" description="Disordered" evidence="8">
    <location>
        <begin position="66"/>
        <end position="85"/>
    </location>
</feature>
<feature type="domain" description="Helicase C-terminal" evidence="10">
    <location>
        <begin position="458"/>
        <end position="622"/>
    </location>
</feature>
<dbReference type="GO" id="GO:0003724">
    <property type="term" value="F:RNA helicase activity"/>
    <property type="evidence" value="ECO:0007669"/>
    <property type="project" value="UniProtKB-EC"/>
</dbReference>
<organism evidence="11">
    <name type="scientific">Schistocephalus solidus</name>
    <name type="common">Tapeworm</name>
    <dbReference type="NCBI Taxonomy" id="70667"/>
    <lineage>
        <taxon>Eukaryota</taxon>
        <taxon>Metazoa</taxon>
        <taxon>Spiralia</taxon>
        <taxon>Lophotrochozoa</taxon>
        <taxon>Platyhelminthes</taxon>
        <taxon>Cestoda</taxon>
        <taxon>Eucestoda</taxon>
        <taxon>Diphyllobothriidea</taxon>
        <taxon>Diphyllobothriidae</taxon>
        <taxon>Schistocephalus</taxon>
    </lineage>
</organism>
<dbReference type="SMART" id="SM01178">
    <property type="entry name" value="DUF4217"/>
    <property type="match status" value="1"/>
</dbReference>
<feature type="domain" description="Helicase ATP-binding" evidence="9">
    <location>
        <begin position="176"/>
        <end position="401"/>
    </location>
</feature>
<dbReference type="SMART" id="SM00487">
    <property type="entry name" value="DEXDc"/>
    <property type="match status" value="1"/>
</dbReference>
<dbReference type="InterPro" id="IPR025313">
    <property type="entry name" value="SPB4-like_CTE"/>
</dbReference>
<dbReference type="Gene3D" id="3.40.50.300">
    <property type="entry name" value="P-loop containing nucleotide triphosphate hydrolases"/>
    <property type="match status" value="2"/>
</dbReference>
<dbReference type="InterPro" id="IPR000629">
    <property type="entry name" value="RNA-helicase_DEAD-box_CS"/>
</dbReference>
<dbReference type="SMART" id="SM00490">
    <property type="entry name" value="HELICc"/>
    <property type="match status" value="1"/>
</dbReference>
<dbReference type="CDD" id="cd18787">
    <property type="entry name" value="SF2_C_DEAD"/>
    <property type="match status" value="1"/>
</dbReference>
<keyword evidence="4 6" id="KW-0067">ATP-binding</keyword>
<dbReference type="GO" id="GO:0003723">
    <property type="term" value="F:RNA binding"/>
    <property type="evidence" value="ECO:0007669"/>
    <property type="project" value="UniProtKB-UniRule"/>
</dbReference>
<evidence type="ECO:0000256" key="7">
    <source>
        <dbReference type="RuleBase" id="RU365068"/>
    </source>
</evidence>
<dbReference type="InterPro" id="IPR001650">
    <property type="entry name" value="Helicase_C-like"/>
</dbReference>
<dbReference type="PROSITE" id="PS00039">
    <property type="entry name" value="DEAD_ATP_HELICASE"/>
    <property type="match status" value="1"/>
</dbReference>
<evidence type="ECO:0000259" key="9">
    <source>
        <dbReference type="PROSITE" id="PS51192"/>
    </source>
</evidence>
<keyword evidence="1 6" id="KW-0547">Nucleotide-binding</keyword>
<accession>A0A0X3NHF8</accession>
<dbReference type="AlphaFoldDB" id="A0A0X3NHF8"/>
<feature type="region of interest" description="Disordered" evidence="8">
    <location>
        <begin position="711"/>
        <end position="782"/>
    </location>
</feature>
<keyword evidence="5 7" id="KW-0694">RNA-binding</keyword>
<dbReference type="SUPFAM" id="SSF52540">
    <property type="entry name" value="P-loop containing nucleoside triphosphate hydrolases"/>
    <property type="match status" value="2"/>
</dbReference>
<dbReference type="PROSITE" id="PS51194">
    <property type="entry name" value="HELICASE_CTER"/>
    <property type="match status" value="1"/>
</dbReference>
<evidence type="ECO:0000313" key="11">
    <source>
        <dbReference type="EMBL" id="JAP38780.1"/>
    </source>
</evidence>
<dbReference type="InterPro" id="IPR027417">
    <property type="entry name" value="P-loop_NTPase"/>
</dbReference>
<dbReference type="Pfam" id="PF00271">
    <property type="entry name" value="Helicase_C"/>
    <property type="match status" value="1"/>
</dbReference>
<dbReference type="InterPro" id="IPR011545">
    <property type="entry name" value="DEAD/DEAH_box_helicase_dom"/>
</dbReference>
<dbReference type="EC" id="3.6.4.13" evidence="7"/>
<comment type="domain">
    <text evidence="7">The Q motif is unique to and characteristic of the DEAD box family of RNA helicases and controls ATP binding and hydrolysis.</text>
</comment>
<feature type="region of interest" description="Disordered" evidence="8">
    <location>
        <begin position="18"/>
        <end position="49"/>
    </location>
</feature>
<comment type="function">
    <text evidence="7">RNA helicase.</text>
</comment>
<dbReference type="GO" id="GO:0005524">
    <property type="term" value="F:ATP binding"/>
    <property type="evidence" value="ECO:0007669"/>
    <property type="project" value="UniProtKB-UniRule"/>
</dbReference>
<comment type="catalytic activity">
    <reaction evidence="7">
        <text>ATP + H2O = ADP + phosphate + H(+)</text>
        <dbReference type="Rhea" id="RHEA:13065"/>
        <dbReference type="ChEBI" id="CHEBI:15377"/>
        <dbReference type="ChEBI" id="CHEBI:15378"/>
        <dbReference type="ChEBI" id="CHEBI:30616"/>
        <dbReference type="ChEBI" id="CHEBI:43474"/>
        <dbReference type="ChEBI" id="CHEBI:456216"/>
        <dbReference type="EC" id="3.6.4.13"/>
    </reaction>
</comment>
<evidence type="ECO:0000256" key="8">
    <source>
        <dbReference type="SAM" id="MobiDB-lite"/>
    </source>
</evidence>
<dbReference type="GO" id="GO:0016887">
    <property type="term" value="F:ATP hydrolysis activity"/>
    <property type="evidence" value="ECO:0007669"/>
    <property type="project" value="RHEA"/>
</dbReference>
<reference evidence="11" key="1">
    <citation type="submission" date="2016-01" db="EMBL/GenBank/DDBJ databases">
        <title>Reference transcriptome for the parasite Schistocephalus solidus: insights into the molecular evolution of parasitism.</title>
        <authorList>
            <person name="Hebert F.O."/>
            <person name="Grambauer S."/>
            <person name="Barber I."/>
            <person name="Landry C.R."/>
            <person name="Aubin-Horth N."/>
        </authorList>
    </citation>
    <scope>NUCLEOTIDE SEQUENCE</scope>
</reference>
<name>A0A0X3NHF8_SCHSO</name>
<keyword evidence="3 6" id="KW-0347">Helicase</keyword>
<dbReference type="InterPro" id="IPR014001">
    <property type="entry name" value="Helicase_ATP-bd"/>
</dbReference>
<evidence type="ECO:0000256" key="2">
    <source>
        <dbReference type="ARBA" id="ARBA00022801"/>
    </source>
</evidence>
<dbReference type="PROSITE" id="PS51192">
    <property type="entry name" value="HELICASE_ATP_BIND_1"/>
    <property type="match status" value="1"/>
</dbReference>
<evidence type="ECO:0000256" key="3">
    <source>
        <dbReference type="ARBA" id="ARBA00022806"/>
    </source>
</evidence>
<evidence type="ECO:0000256" key="5">
    <source>
        <dbReference type="ARBA" id="ARBA00022884"/>
    </source>
</evidence>
<sequence>MTKPHAMNGEVVLNISCQSQGGQEKTRSKNRRIIESISSHKNVQPNTDESAHLYTCESQYKRKASKTSKFSLGNQKPALKSPKKIPNSERTLKFAHVADKISTNPLQVGLSAKQHPSQEEFLNTVKEPVNAFIEPLFSKTSWKEFGEKIGLHPHLVSTLVNHFNLKKPTLIQTSAIKPLCDGCDALIKAQTGSGKTFSYAVPLLNHLMNLEPPITRGDGPRAVVLLPTRELASQTAEVFVQLTKACIRIVSGCLIGGTKRKSQKARSVSTFPSFHIYCLCYPLFNSTFSVAPLTLGLYSISSNSLRKGLNIIISTPQRLLDHLGKTSSLTLKGVQWLVIDEADRLVELGFERDVRRVIERVAREVSAVDRSVPVQTVLLSATLTPGVENLAGLALRNPVRCEVGEQSSLQPDTLKTNSPSQDSIMAPHAAFAMPSGLKHFLLVCPCKLRLVILAAFLLLKARYNKRSGKIIVFFATQDCVDFHYRLFGETLCDTNDDMHSPVLASNLNLFRLHGNMDHNDRYPVFRAFSNCPNGILLTTDVASRGLDLAGVAWVIQYHVSGTPVDYVHRVGRTARAGGRGKALLMLLPEEETYVSMLRSTVGIELRKLEVTDVLQTALFHVNNSAKMANKKASVTTVEDAAASLSRHLLTTVSQNSELQALAEKAYLSFLRAYASFSGPMRAHFTFRRLHLGHVARAFCLQEAPSDIAAKVTGRRSASGHTGNAPGQRRRQPRLTSASSPPPPAQKSRRLDFDADPANQPARAPRHKPAEMATRNMLAEYGL</sequence>
<dbReference type="EMBL" id="GEEE01024445">
    <property type="protein sequence ID" value="JAP38780.1"/>
    <property type="molecule type" value="Transcribed_RNA"/>
</dbReference>
<gene>
    <name evidence="11" type="primary">DDX31</name>
    <name evidence="11" type="ORF">TR158081</name>
</gene>
<dbReference type="PANTHER" id="PTHR24031">
    <property type="entry name" value="RNA HELICASE"/>
    <property type="match status" value="1"/>
</dbReference>
<protein>
    <recommendedName>
        <fullName evidence="7">ATP-dependent RNA helicase</fullName>
        <ecNumber evidence="7">3.6.4.13</ecNumber>
    </recommendedName>
</protein>
<proteinExistence type="inferred from homology"/>
<dbReference type="Pfam" id="PF13959">
    <property type="entry name" value="CTE_SPB4"/>
    <property type="match status" value="1"/>
</dbReference>
<evidence type="ECO:0000256" key="1">
    <source>
        <dbReference type="ARBA" id="ARBA00022741"/>
    </source>
</evidence>